<dbReference type="Pfam" id="PF13349">
    <property type="entry name" value="DUF4097"/>
    <property type="match status" value="1"/>
</dbReference>
<keyword evidence="1" id="KW-0812">Transmembrane</keyword>
<keyword evidence="1" id="KW-1133">Transmembrane helix</keyword>
<sequence length="244" mass="27025">MKKIILLSIFIIGVIGVANLYWFYQGDSELNLVDFEVNKSLSVANVDHVQIISPVGTVQIVQSEGDQIQVKMKGKTTKKTENNYELDIQESDGQASIEVKKTKGNLFDLYTEYDLIVKVPETEFTQFQVHTESASVEMNNVSSNKYVLKTVTGDMNINVVQGSFDIRTDTGEILLELEQIIDDIVGKSVTGDIIIKSQQPPEALQIDFDTDTGEEVINIPSYITGKGPIIKLSSNTGDLELVSK</sequence>
<evidence type="ECO:0000256" key="1">
    <source>
        <dbReference type="SAM" id="Phobius"/>
    </source>
</evidence>
<evidence type="ECO:0000259" key="2">
    <source>
        <dbReference type="Pfam" id="PF13349"/>
    </source>
</evidence>
<feature type="domain" description="DUF4097" evidence="2">
    <location>
        <begin position="121"/>
        <end position="214"/>
    </location>
</feature>
<organism evidence="3 4">
    <name type="scientific">Chengkuizengella marina</name>
    <dbReference type="NCBI Taxonomy" id="2507566"/>
    <lineage>
        <taxon>Bacteria</taxon>
        <taxon>Bacillati</taxon>
        <taxon>Bacillota</taxon>
        <taxon>Bacilli</taxon>
        <taxon>Bacillales</taxon>
        <taxon>Paenibacillaceae</taxon>
        <taxon>Chengkuizengella</taxon>
    </lineage>
</organism>
<dbReference type="AlphaFoldDB" id="A0A6N9Q5H6"/>
<evidence type="ECO:0000313" key="4">
    <source>
        <dbReference type="Proteomes" id="UP000448943"/>
    </source>
</evidence>
<dbReference type="RefSeq" id="WP_160646877.1">
    <property type="nucleotide sequence ID" value="NZ_SIJB01000029.1"/>
</dbReference>
<keyword evidence="1" id="KW-0472">Membrane</keyword>
<comment type="caution">
    <text evidence="3">The sequence shown here is derived from an EMBL/GenBank/DDBJ whole genome shotgun (WGS) entry which is preliminary data.</text>
</comment>
<evidence type="ECO:0000313" key="3">
    <source>
        <dbReference type="EMBL" id="NBI30072.1"/>
    </source>
</evidence>
<keyword evidence="4" id="KW-1185">Reference proteome</keyword>
<proteinExistence type="predicted"/>
<accession>A0A6N9Q5H6</accession>
<gene>
    <name evidence="3" type="ORF">ERL59_14065</name>
</gene>
<name>A0A6N9Q5H6_9BACL</name>
<dbReference type="EMBL" id="SIJB01000029">
    <property type="protein sequence ID" value="NBI30072.1"/>
    <property type="molecule type" value="Genomic_DNA"/>
</dbReference>
<feature type="transmembrane region" description="Helical" evidence="1">
    <location>
        <begin position="5"/>
        <end position="24"/>
    </location>
</feature>
<dbReference type="InterPro" id="IPR025164">
    <property type="entry name" value="Toastrack_DUF4097"/>
</dbReference>
<dbReference type="Proteomes" id="UP000448943">
    <property type="component" value="Unassembled WGS sequence"/>
</dbReference>
<dbReference type="OrthoDB" id="2569356at2"/>
<protein>
    <recommendedName>
        <fullName evidence="2">DUF4097 domain-containing protein</fullName>
    </recommendedName>
</protein>
<reference evidence="3 4" key="1">
    <citation type="submission" date="2019-01" db="EMBL/GenBank/DDBJ databases">
        <title>Chengkuizengella sp. nov., isolated from deep-sea sediment of East Pacific Ocean.</title>
        <authorList>
            <person name="Yang J."/>
            <person name="Lai Q."/>
            <person name="Shao Z."/>
        </authorList>
    </citation>
    <scope>NUCLEOTIDE SEQUENCE [LARGE SCALE GENOMIC DNA]</scope>
    <source>
        <strain evidence="3 4">YPA3-1-1</strain>
    </source>
</reference>